<dbReference type="RefSeq" id="WP_093610302.1">
    <property type="nucleotide sequence ID" value="NZ_BOMT01000016.1"/>
</dbReference>
<reference evidence="1 2" key="1">
    <citation type="submission" date="2016-10" db="EMBL/GenBank/DDBJ databases">
        <authorList>
            <person name="de Groot N.N."/>
        </authorList>
    </citation>
    <scope>NUCLEOTIDE SEQUENCE [LARGE SCALE GENOMIC DNA]</scope>
    <source>
        <strain evidence="1 2">DSM 43019</strain>
    </source>
</reference>
<keyword evidence="2" id="KW-1185">Reference proteome</keyword>
<name>A0A1I2BAA0_9ACTN</name>
<dbReference type="STRING" id="35752.SAMN05421541_102196"/>
<evidence type="ECO:0000313" key="2">
    <source>
        <dbReference type="Proteomes" id="UP000199645"/>
    </source>
</evidence>
<gene>
    <name evidence="1" type="ORF">SAMN05421541_102196</name>
</gene>
<dbReference type="AlphaFoldDB" id="A0A1I2BAA0"/>
<organism evidence="1 2">
    <name type="scientific">Actinoplanes philippinensis</name>
    <dbReference type="NCBI Taxonomy" id="35752"/>
    <lineage>
        <taxon>Bacteria</taxon>
        <taxon>Bacillati</taxon>
        <taxon>Actinomycetota</taxon>
        <taxon>Actinomycetes</taxon>
        <taxon>Micromonosporales</taxon>
        <taxon>Micromonosporaceae</taxon>
        <taxon>Actinoplanes</taxon>
    </lineage>
</organism>
<protein>
    <submittedName>
        <fullName evidence="1">Uncharacterized protein</fullName>
    </submittedName>
</protein>
<proteinExistence type="predicted"/>
<evidence type="ECO:0000313" key="1">
    <source>
        <dbReference type="EMBL" id="SFE52917.1"/>
    </source>
</evidence>
<accession>A0A1I2BAA0</accession>
<dbReference type="Proteomes" id="UP000199645">
    <property type="component" value="Unassembled WGS sequence"/>
</dbReference>
<dbReference type="EMBL" id="FONV01000002">
    <property type="protein sequence ID" value="SFE52917.1"/>
    <property type="molecule type" value="Genomic_DNA"/>
</dbReference>
<sequence>MSDVDDFEDWKYDDLYDDFNEPDEPECWHPRKQRCTWCGPRPGRTHRRDARRWQQHRRQWRKLRRHARDRFWRARNPAVFDEAPF</sequence>